<dbReference type="Proteomes" id="UP000887574">
    <property type="component" value="Unplaced"/>
</dbReference>
<dbReference type="SUPFAM" id="SSF57424">
    <property type="entry name" value="LDL receptor-like module"/>
    <property type="match status" value="4"/>
</dbReference>
<feature type="chain" id="PRO_5037226180" evidence="11">
    <location>
        <begin position="22"/>
        <end position="298"/>
    </location>
</feature>
<feature type="disulfide bond" evidence="10">
    <location>
        <begin position="75"/>
        <end position="90"/>
    </location>
</feature>
<dbReference type="CDD" id="cd00112">
    <property type="entry name" value="LDLa"/>
    <property type="match status" value="4"/>
</dbReference>
<comment type="caution">
    <text evidence="10">Lacks conserved residue(s) required for the propagation of feature annotation.</text>
</comment>
<evidence type="ECO:0000256" key="6">
    <source>
        <dbReference type="ARBA" id="ARBA00023136"/>
    </source>
</evidence>
<keyword evidence="11" id="KW-0732">Signal</keyword>
<protein>
    <submittedName>
        <fullName evidence="13">Uncharacterized protein</fullName>
    </submittedName>
</protein>
<feature type="disulfide bond" evidence="10">
    <location>
        <begin position="144"/>
        <end position="159"/>
    </location>
</feature>
<keyword evidence="7 10" id="KW-1015">Disulfide bond</keyword>
<evidence type="ECO:0000256" key="8">
    <source>
        <dbReference type="ARBA" id="ARBA00023170"/>
    </source>
</evidence>
<evidence type="ECO:0000256" key="9">
    <source>
        <dbReference type="ARBA" id="ARBA00023180"/>
    </source>
</evidence>
<evidence type="ECO:0000256" key="10">
    <source>
        <dbReference type="PROSITE-ProRule" id="PRU00124"/>
    </source>
</evidence>
<keyword evidence="12" id="KW-1185">Reference proteome</keyword>
<evidence type="ECO:0000256" key="4">
    <source>
        <dbReference type="ARBA" id="ARBA00022737"/>
    </source>
</evidence>
<feature type="disulfide bond" evidence="10">
    <location>
        <begin position="189"/>
        <end position="204"/>
    </location>
</feature>
<dbReference type="AlphaFoldDB" id="A0A915DED0"/>
<dbReference type="GO" id="GO:0012505">
    <property type="term" value="C:endomembrane system"/>
    <property type="evidence" value="ECO:0007669"/>
    <property type="project" value="UniProtKB-SubCell"/>
</dbReference>
<dbReference type="PROSITE" id="PS01209">
    <property type="entry name" value="LDLRA_1"/>
    <property type="match status" value="2"/>
</dbReference>
<keyword evidence="9" id="KW-0325">Glycoprotein</keyword>
<dbReference type="WBParaSite" id="jg19042">
    <property type="protein sequence ID" value="jg19042"/>
    <property type="gene ID" value="jg19042"/>
</dbReference>
<proteinExistence type="predicted"/>
<dbReference type="InterPro" id="IPR051221">
    <property type="entry name" value="LDLR-related"/>
</dbReference>
<comment type="subcellular location">
    <subcellularLocation>
        <location evidence="2">Endomembrane system</location>
    </subcellularLocation>
    <subcellularLocation>
        <location evidence="1">Membrane</location>
        <topology evidence="1">Single-pass membrane protein</topology>
    </subcellularLocation>
</comment>
<feature type="signal peptide" evidence="11">
    <location>
        <begin position="1"/>
        <end position="21"/>
    </location>
</feature>
<evidence type="ECO:0000256" key="5">
    <source>
        <dbReference type="ARBA" id="ARBA00022989"/>
    </source>
</evidence>
<dbReference type="PANTHER" id="PTHR22722:SF14">
    <property type="entry name" value="MEGALIN, ISOFORM A"/>
    <property type="match status" value="1"/>
</dbReference>
<sequence length="298" mass="32893">MIIRNFSVASVLFSLVVVTIGAQLVIQQPISDGTNRKPDLSVKKDKASKETGIQCPKETFKCEGSGRCIPMSWRCDSESDCEKGDDELNCSSETQQCNPDKEYQCSASKDGTLSLPLTSSTHLMNLYGSGSLFAHHCIPKAWQCDGEGDCINKDDEDHCEKVTCDNQTHFECRSFDTNSPSCIPKEWVCDGQTDCLNGLDEQNCKNHSRSACDADTEFQCNDGLCIYKNWHCDGDSDCVDGSDETGCHTDKACEKSGKFKSFSLHSWTTGCHRSYSYELKGLRLILVSSSASLIFAKP</sequence>
<dbReference type="InterPro" id="IPR036055">
    <property type="entry name" value="LDL_receptor-like_sf"/>
</dbReference>
<evidence type="ECO:0000256" key="2">
    <source>
        <dbReference type="ARBA" id="ARBA00004308"/>
    </source>
</evidence>
<dbReference type="GO" id="GO:0042562">
    <property type="term" value="F:hormone binding"/>
    <property type="evidence" value="ECO:0007669"/>
    <property type="project" value="TreeGrafter"/>
</dbReference>
<dbReference type="InterPro" id="IPR023415">
    <property type="entry name" value="LDLR_class-A_CS"/>
</dbReference>
<keyword evidence="3" id="KW-0812">Transmembrane</keyword>
<dbReference type="Gene3D" id="4.10.400.10">
    <property type="entry name" value="Low-density Lipoprotein Receptor"/>
    <property type="match status" value="4"/>
</dbReference>
<keyword evidence="4" id="KW-0677">Repeat</keyword>
<feature type="disulfide bond" evidence="10">
    <location>
        <begin position="232"/>
        <end position="247"/>
    </location>
</feature>
<keyword evidence="6" id="KW-0472">Membrane</keyword>
<name>A0A915DED0_9BILA</name>
<evidence type="ECO:0000256" key="11">
    <source>
        <dbReference type="SAM" id="SignalP"/>
    </source>
</evidence>
<dbReference type="PANTHER" id="PTHR22722">
    <property type="entry name" value="LOW-DENSITY LIPOPROTEIN RECEPTOR-RELATED PROTEIN 2-RELATED"/>
    <property type="match status" value="1"/>
</dbReference>
<dbReference type="PROSITE" id="PS50068">
    <property type="entry name" value="LDLRA_2"/>
    <property type="match status" value="4"/>
</dbReference>
<dbReference type="GO" id="GO:0016324">
    <property type="term" value="C:apical plasma membrane"/>
    <property type="evidence" value="ECO:0007669"/>
    <property type="project" value="TreeGrafter"/>
</dbReference>
<reference evidence="13" key="1">
    <citation type="submission" date="2022-11" db="UniProtKB">
        <authorList>
            <consortium name="WormBaseParasite"/>
        </authorList>
    </citation>
    <scope>IDENTIFICATION</scope>
</reference>
<dbReference type="GO" id="GO:0043235">
    <property type="term" value="C:receptor complex"/>
    <property type="evidence" value="ECO:0007669"/>
    <property type="project" value="TreeGrafter"/>
</dbReference>
<dbReference type="SMART" id="SM00192">
    <property type="entry name" value="LDLa"/>
    <property type="match status" value="4"/>
</dbReference>
<feature type="disulfide bond" evidence="10">
    <location>
        <begin position="220"/>
        <end position="238"/>
    </location>
</feature>
<evidence type="ECO:0000256" key="3">
    <source>
        <dbReference type="ARBA" id="ARBA00022692"/>
    </source>
</evidence>
<dbReference type="GO" id="GO:0006898">
    <property type="term" value="P:receptor-mediated endocytosis"/>
    <property type="evidence" value="ECO:0007669"/>
    <property type="project" value="TreeGrafter"/>
</dbReference>
<keyword evidence="8" id="KW-0675">Receptor</keyword>
<dbReference type="PRINTS" id="PR00261">
    <property type="entry name" value="LDLRECEPTOR"/>
</dbReference>
<keyword evidence="5" id="KW-1133">Transmembrane helix</keyword>
<dbReference type="InterPro" id="IPR002172">
    <property type="entry name" value="LDrepeatLR_classA_rpt"/>
</dbReference>
<dbReference type="Pfam" id="PF00057">
    <property type="entry name" value="Ldl_recept_a"/>
    <property type="match status" value="4"/>
</dbReference>
<accession>A0A915DED0</accession>
<organism evidence="12 13">
    <name type="scientific">Ditylenchus dipsaci</name>
    <dbReference type="NCBI Taxonomy" id="166011"/>
    <lineage>
        <taxon>Eukaryota</taxon>
        <taxon>Metazoa</taxon>
        <taxon>Ecdysozoa</taxon>
        <taxon>Nematoda</taxon>
        <taxon>Chromadorea</taxon>
        <taxon>Rhabditida</taxon>
        <taxon>Tylenchina</taxon>
        <taxon>Tylenchomorpha</taxon>
        <taxon>Sphaerularioidea</taxon>
        <taxon>Anguinidae</taxon>
        <taxon>Anguininae</taxon>
        <taxon>Ditylenchus</taxon>
    </lineage>
</organism>
<evidence type="ECO:0000313" key="12">
    <source>
        <dbReference type="Proteomes" id="UP000887574"/>
    </source>
</evidence>
<evidence type="ECO:0000256" key="7">
    <source>
        <dbReference type="ARBA" id="ARBA00023157"/>
    </source>
</evidence>
<evidence type="ECO:0000313" key="13">
    <source>
        <dbReference type="WBParaSite" id="jg19042"/>
    </source>
</evidence>
<evidence type="ECO:0000256" key="1">
    <source>
        <dbReference type="ARBA" id="ARBA00004167"/>
    </source>
</evidence>